<proteinExistence type="predicted"/>
<keyword evidence="2" id="KW-1185">Reference proteome</keyword>
<reference evidence="1 2" key="1">
    <citation type="submission" date="2019-04" db="EMBL/GenBank/DDBJ databases">
        <title>An improved genome assembly and genetic linkage map for asparagus bean, Vigna unguiculata ssp. sesquipedialis.</title>
        <authorList>
            <person name="Xia Q."/>
            <person name="Zhang R."/>
            <person name="Dong Y."/>
        </authorList>
    </citation>
    <scope>NUCLEOTIDE SEQUENCE [LARGE SCALE GENOMIC DNA]</scope>
    <source>
        <tissue evidence="1">Leaf</tissue>
    </source>
</reference>
<protein>
    <submittedName>
        <fullName evidence="1">Uncharacterized protein</fullName>
    </submittedName>
</protein>
<evidence type="ECO:0000313" key="1">
    <source>
        <dbReference type="EMBL" id="QCD89325.1"/>
    </source>
</evidence>
<sequence>MSMTVARRKRGLLWRVQSQCCHGDGRVINGEDDATKLRGGCCRLVNSEGATVVAAFFGVGDGVDVVPVSCSGGGVKHVAFLELWLGMTSLELWLGMADEHEELLSCGSGWRVLLVWQQDILRYSLEDVEHG</sequence>
<gene>
    <name evidence="1" type="ORF">DEO72_LG4g269</name>
</gene>
<evidence type="ECO:0000313" key="2">
    <source>
        <dbReference type="Proteomes" id="UP000501690"/>
    </source>
</evidence>
<accession>A0A4D6LLY2</accession>
<dbReference type="AlphaFoldDB" id="A0A4D6LLY2"/>
<dbReference type="Proteomes" id="UP000501690">
    <property type="component" value="Linkage Group LG4"/>
</dbReference>
<dbReference type="EMBL" id="CP039348">
    <property type="protein sequence ID" value="QCD89325.1"/>
    <property type="molecule type" value="Genomic_DNA"/>
</dbReference>
<organism evidence="1 2">
    <name type="scientific">Vigna unguiculata</name>
    <name type="common">Cowpea</name>
    <dbReference type="NCBI Taxonomy" id="3917"/>
    <lineage>
        <taxon>Eukaryota</taxon>
        <taxon>Viridiplantae</taxon>
        <taxon>Streptophyta</taxon>
        <taxon>Embryophyta</taxon>
        <taxon>Tracheophyta</taxon>
        <taxon>Spermatophyta</taxon>
        <taxon>Magnoliopsida</taxon>
        <taxon>eudicotyledons</taxon>
        <taxon>Gunneridae</taxon>
        <taxon>Pentapetalae</taxon>
        <taxon>rosids</taxon>
        <taxon>fabids</taxon>
        <taxon>Fabales</taxon>
        <taxon>Fabaceae</taxon>
        <taxon>Papilionoideae</taxon>
        <taxon>50 kb inversion clade</taxon>
        <taxon>NPAAA clade</taxon>
        <taxon>indigoferoid/millettioid clade</taxon>
        <taxon>Phaseoleae</taxon>
        <taxon>Vigna</taxon>
    </lineage>
</organism>
<name>A0A4D6LLY2_VIGUN</name>